<dbReference type="Proteomes" id="UP001303236">
    <property type="component" value="Chromosome"/>
</dbReference>
<organism evidence="2 3">
    <name type="scientific">Streptomyces durocortorensis</name>
    <dbReference type="NCBI Taxonomy" id="2811104"/>
    <lineage>
        <taxon>Bacteria</taxon>
        <taxon>Bacillati</taxon>
        <taxon>Actinomycetota</taxon>
        <taxon>Actinomycetes</taxon>
        <taxon>Kitasatosporales</taxon>
        <taxon>Streptomycetaceae</taxon>
        <taxon>Streptomyces</taxon>
    </lineage>
</organism>
<accession>A0ABY9W236</accession>
<dbReference type="EMBL" id="CP134500">
    <property type="protein sequence ID" value="WNF30219.1"/>
    <property type="molecule type" value="Genomic_DNA"/>
</dbReference>
<evidence type="ECO:0000313" key="2">
    <source>
        <dbReference type="EMBL" id="WNF30219.1"/>
    </source>
</evidence>
<dbReference type="SUPFAM" id="SSF89372">
    <property type="entry name" value="Fucose-specific lectin"/>
    <property type="match status" value="1"/>
</dbReference>
<evidence type="ECO:0000256" key="1">
    <source>
        <dbReference type="SAM" id="MobiDB-lite"/>
    </source>
</evidence>
<evidence type="ECO:0000313" key="3">
    <source>
        <dbReference type="Proteomes" id="UP001303236"/>
    </source>
</evidence>
<feature type="region of interest" description="Disordered" evidence="1">
    <location>
        <begin position="1"/>
        <end position="26"/>
    </location>
</feature>
<name>A0ABY9W236_9ACTN</name>
<reference evidence="2 3" key="1">
    <citation type="submission" date="2023-09" db="EMBL/GenBank/DDBJ databases">
        <title>Genome completion map analysis of the actinomycetes C11-1.</title>
        <authorList>
            <person name="Qin P."/>
            <person name="Guan P."/>
        </authorList>
    </citation>
    <scope>NUCLEOTIDE SEQUENCE [LARGE SCALE GENOMIC DNA]</scope>
    <source>
        <strain evidence="2 3">C11-1</strain>
    </source>
</reference>
<sequence length="530" mass="55696">MARRGGRRGGREDRAPHGSGTSPTARSEAVAIVVATPADALALLAGEEPGAAVHIVCAQPGTADERAALDRAVEDAARRGVRVAGDAWVIDAEVGKITALVLDALHELRPLRVRTLDPDPAHVAFDAEAKRPVIAEPPLRGSVARATIAAARRYQRTCGAPVFVDCRRAGVDPRLGAQAAARHPRSTRWLVRGADGRLSAYLPSAAGVLRWTERTAGRDDWSGPELLESPDLLPGLTVLQDGDGYAHLIGLRRRKRADGKEHVDIVHTTQYQSGRPIGPWHSVGNPNANDRAKAREVGFPAAVFDTAGNLHVFVRNFGHGVSTRRQTPDGKWSAWQHLRGVAVADELIALPGRLGGAEIWARTRDTASAVRWHQEAPQGAWTLDAEPMVSPYPGSLSAAPEAGTVRFRYAATNEVCAGVPGGGPVGLGGADGAGPIAAVAGVDIQGWGCTVLARWGHAGSCAVGAHEDGRPEGGVWWFDAGETSLVPPAVAVDGYGRAVITLLGADGRLRVARQEPGASGLAFGSWITVR</sequence>
<protein>
    <submittedName>
        <fullName evidence="2">Uncharacterized protein</fullName>
    </submittedName>
</protein>
<proteinExistence type="predicted"/>
<keyword evidence="3" id="KW-1185">Reference proteome</keyword>
<gene>
    <name evidence="2" type="ORF">RI138_27205</name>
</gene>